<dbReference type="KEGG" id="msd:MYSTI_06973"/>
<dbReference type="OrthoDB" id="5524202at2"/>
<dbReference type="HOGENOM" id="CLU_2118424_0_0_7"/>
<protein>
    <submittedName>
        <fullName evidence="2">Uncharacterized protein</fullName>
    </submittedName>
</protein>
<proteinExistence type="predicted"/>
<dbReference type="RefSeq" id="WP_015352499.1">
    <property type="nucleotide sequence ID" value="NC_020126.1"/>
</dbReference>
<name>L7UK11_MYXSD</name>
<evidence type="ECO:0000256" key="1">
    <source>
        <dbReference type="SAM" id="MobiDB-lite"/>
    </source>
</evidence>
<evidence type="ECO:0000313" key="2">
    <source>
        <dbReference type="EMBL" id="AGC48245.1"/>
    </source>
</evidence>
<dbReference type="EMBL" id="CP004025">
    <property type="protein sequence ID" value="AGC48245.1"/>
    <property type="molecule type" value="Genomic_DNA"/>
</dbReference>
<organism evidence="2 3">
    <name type="scientific">Myxococcus stipitatus (strain DSM 14675 / JCM 12634 / Mx s8)</name>
    <dbReference type="NCBI Taxonomy" id="1278073"/>
    <lineage>
        <taxon>Bacteria</taxon>
        <taxon>Pseudomonadati</taxon>
        <taxon>Myxococcota</taxon>
        <taxon>Myxococcia</taxon>
        <taxon>Myxococcales</taxon>
        <taxon>Cystobacterineae</taxon>
        <taxon>Myxococcaceae</taxon>
        <taxon>Myxococcus</taxon>
    </lineage>
</organism>
<dbReference type="PATRIC" id="fig|1278073.3.peg.7081"/>
<feature type="compositionally biased region" description="Basic and acidic residues" evidence="1">
    <location>
        <begin position="62"/>
        <end position="74"/>
    </location>
</feature>
<feature type="compositionally biased region" description="Basic and acidic residues" evidence="1">
    <location>
        <begin position="32"/>
        <end position="54"/>
    </location>
</feature>
<dbReference type="AlphaFoldDB" id="L7UK11"/>
<evidence type="ECO:0000313" key="3">
    <source>
        <dbReference type="Proteomes" id="UP000011131"/>
    </source>
</evidence>
<dbReference type="Proteomes" id="UP000011131">
    <property type="component" value="Chromosome"/>
</dbReference>
<sequence length="114" mass="12523">MNRKLCILGAVLGTVPGFVLDATHPVATGVKEPRREARAAARDTKAAHTKEVVEHPSTSTEVEPRGHTRAAREPEVPIHPCELKTVMKVPCDETQELCEFTYWECPAAVNPLRA</sequence>
<reference evidence="2 3" key="1">
    <citation type="journal article" date="2013" name="Genome Announc.">
        <title>Complete genome sequence of Myxococcus stipitatus strain DSM 14675, a fruiting myxobacterium.</title>
        <authorList>
            <person name="Huntley S."/>
            <person name="Kneip S."/>
            <person name="Treuner-Lange A."/>
            <person name="Sogaard-Andersen L."/>
        </authorList>
    </citation>
    <scope>NUCLEOTIDE SEQUENCE [LARGE SCALE GENOMIC DNA]</scope>
    <source>
        <strain evidence="3">DSM 14675 / JCM 12634 / Mx s8</strain>
    </source>
</reference>
<gene>
    <name evidence="2" type="ordered locus">MYSTI_06973</name>
</gene>
<feature type="region of interest" description="Disordered" evidence="1">
    <location>
        <begin position="32"/>
        <end position="74"/>
    </location>
</feature>
<dbReference type="STRING" id="1278073.MYSTI_06973"/>
<keyword evidence="3" id="KW-1185">Reference proteome</keyword>
<accession>L7UK11</accession>